<gene>
    <name evidence="1" type="ORF">ACFOZ4_33535</name>
</gene>
<reference evidence="2" key="1">
    <citation type="journal article" date="2019" name="Int. J. Syst. Evol. Microbiol.">
        <title>The Global Catalogue of Microorganisms (GCM) 10K type strain sequencing project: providing services to taxonomists for standard genome sequencing and annotation.</title>
        <authorList>
            <consortium name="The Broad Institute Genomics Platform"/>
            <consortium name="The Broad Institute Genome Sequencing Center for Infectious Disease"/>
            <person name="Wu L."/>
            <person name="Ma J."/>
        </authorList>
    </citation>
    <scope>NUCLEOTIDE SEQUENCE [LARGE SCALE GENOMIC DNA]</scope>
    <source>
        <strain evidence="2">CGMCC 4.7289</strain>
    </source>
</reference>
<protein>
    <submittedName>
        <fullName evidence="1">DUF2218 domain-containing protein</fullName>
    </submittedName>
</protein>
<proteinExistence type="predicted"/>
<dbReference type="Pfam" id="PF09981">
    <property type="entry name" value="DUF2218"/>
    <property type="match status" value="1"/>
</dbReference>
<evidence type="ECO:0000313" key="1">
    <source>
        <dbReference type="EMBL" id="MFC4135564.1"/>
    </source>
</evidence>
<evidence type="ECO:0000313" key="2">
    <source>
        <dbReference type="Proteomes" id="UP001595816"/>
    </source>
</evidence>
<dbReference type="RefSeq" id="WP_253750231.1">
    <property type="nucleotide sequence ID" value="NZ_JAMZDZ010000001.1"/>
</dbReference>
<dbReference type="InterPro" id="IPR014543">
    <property type="entry name" value="UCP028291"/>
</dbReference>
<dbReference type="Gene3D" id="3.30.310.50">
    <property type="entry name" value="Alpha-D-phosphohexomutase, C-terminal domain"/>
    <property type="match status" value="1"/>
</dbReference>
<dbReference type="EMBL" id="JBHSAY010000023">
    <property type="protein sequence ID" value="MFC4135564.1"/>
    <property type="molecule type" value="Genomic_DNA"/>
</dbReference>
<accession>A0ABV8LZ37</accession>
<comment type="caution">
    <text evidence="1">The sequence shown here is derived from an EMBL/GenBank/DDBJ whole genome shotgun (WGS) entry which is preliminary data.</text>
</comment>
<sequence>MPTSIANVATDAAPRYAKQLAAHLGRRSAIEELADGGYRITLTAGAGVLEPRADKLVMRASAPDDESLAVVQDVLGRHLERFGQRRELVVTWESAG</sequence>
<dbReference type="Proteomes" id="UP001595816">
    <property type="component" value="Unassembled WGS sequence"/>
</dbReference>
<keyword evidence="2" id="KW-1185">Reference proteome</keyword>
<name>A0ABV8LZ37_9ACTN</name>
<organism evidence="1 2">
    <name type="scientific">Hamadaea flava</name>
    <dbReference type="NCBI Taxonomy" id="1742688"/>
    <lineage>
        <taxon>Bacteria</taxon>
        <taxon>Bacillati</taxon>
        <taxon>Actinomycetota</taxon>
        <taxon>Actinomycetes</taxon>
        <taxon>Micromonosporales</taxon>
        <taxon>Micromonosporaceae</taxon>
        <taxon>Hamadaea</taxon>
    </lineage>
</organism>